<keyword evidence="2" id="KW-0813">Transport</keyword>
<keyword evidence="3" id="KW-1003">Cell membrane</keyword>
<feature type="transmembrane region" description="Helical" evidence="8">
    <location>
        <begin position="124"/>
        <end position="143"/>
    </location>
</feature>
<evidence type="ECO:0000313" key="9">
    <source>
        <dbReference type="EMBL" id="HIU34049.1"/>
    </source>
</evidence>
<evidence type="ECO:0000256" key="3">
    <source>
        <dbReference type="ARBA" id="ARBA00022475"/>
    </source>
</evidence>
<evidence type="ECO:0000256" key="6">
    <source>
        <dbReference type="ARBA" id="ARBA00022989"/>
    </source>
</evidence>
<keyword evidence="6 8" id="KW-1133">Transmembrane helix</keyword>
<keyword evidence="5 8" id="KW-0812">Transmembrane</keyword>
<sequence>MKKKSVSGILTSNQMILLYIIVVLCVLIGTRNQAFLSVSTAITLCRAMLVTLCFAVCEMLIIISGGIDVSFPAIACAALFIPIKIMTDADLDSVPLAFGMAILIGLIFGAFNALLIAHIQLPPLIATLGTSSIINGGLLVFFGSREISNLPDSVDAISKQYLFTYTAPTGFEYKLTILFLIPILLCVFVAVLLRYTMLGRGIYAVGGDANAARIAGFNVRRIRVFAYTFSGAVTGLAAMAYCILMRTANPKNLMGSEMMVIAAVVVGGTRITGGHGGVLGTILGVCLITLIQNNLIMLGVPTYWQKFVVGLVIVLGTSITSLRAKRIAQGPKV</sequence>
<dbReference type="GO" id="GO:0022857">
    <property type="term" value="F:transmembrane transporter activity"/>
    <property type="evidence" value="ECO:0007669"/>
    <property type="project" value="InterPro"/>
</dbReference>
<keyword evidence="4" id="KW-0997">Cell inner membrane</keyword>
<evidence type="ECO:0000256" key="5">
    <source>
        <dbReference type="ARBA" id="ARBA00022692"/>
    </source>
</evidence>
<evidence type="ECO:0000256" key="2">
    <source>
        <dbReference type="ARBA" id="ARBA00022448"/>
    </source>
</evidence>
<reference evidence="9" key="1">
    <citation type="submission" date="2020-10" db="EMBL/GenBank/DDBJ databases">
        <authorList>
            <person name="Gilroy R."/>
        </authorList>
    </citation>
    <scope>NUCLEOTIDE SEQUENCE</scope>
    <source>
        <strain evidence="9">ChiHcec3-11533</strain>
    </source>
</reference>
<keyword evidence="7 8" id="KW-0472">Membrane</keyword>
<reference evidence="9" key="2">
    <citation type="journal article" date="2021" name="PeerJ">
        <title>Extensive microbial diversity within the chicken gut microbiome revealed by metagenomics and culture.</title>
        <authorList>
            <person name="Gilroy R."/>
            <person name="Ravi A."/>
            <person name="Getino M."/>
            <person name="Pursley I."/>
            <person name="Horton D.L."/>
            <person name="Alikhan N.F."/>
            <person name="Baker D."/>
            <person name="Gharbi K."/>
            <person name="Hall N."/>
            <person name="Watson M."/>
            <person name="Adriaenssens E.M."/>
            <person name="Foster-Nyarko E."/>
            <person name="Jarju S."/>
            <person name="Secka A."/>
            <person name="Antonio M."/>
            <person name="Oren A."/>
            <person name="Chaudhuri R.R."/>
            <person name="La Ragione R."/>
            <person name="Hildebrand F."/>
            <person name="Pallen M.J."/>
        </authorList>
    </citation>
    <scope>NUCLEOTIDE SEQUENCE</scope>
    <source>
        <strain evidence="9">ChiHcec3-11533</strain>
    </source>
</reference>
<dbReference type="EMBL" id="DVMU01000127">
    <property type="protein sequence ID" value="HIU34049.1"/>
    <property type="molecule type" value="Genomic_DNA"/>
</dbReference>
<dbReference type="PANTHER" id="PTHR32196">
    <property type="entry name" value="ABC TRANSPORTER PERMEASE PROTEIN YPHD-RELATED-RELATED"/>
    <property type="match status" value="1"/>
</dbReference>
<dbReference type="GO" id="GO:0005886">
    <property type="term" value="C:plasma membrane"/>
    <property type="evidence" value="ECO:0007669"/>
    <property type="project" value="UniProtKB-SubCell"/>
</dbReference>
<feature type="transmembrane region" description="Helical" evidence="8">
    <location>
        <begin position="175"/>
        <end position="193"/>
    </location>
</feature>
<comment type="subcellular location">
    <subcellularLocation>
        <location evidence="1">Cell membrane</location>
        <topology evidence="1">Multi-pass membrane protein</topology>
    </subcellularLocation>
</comment>
<feature type="transmembrane region" description="Helical" evidence="8">
    <location>
        <begin position="35"/>
        <end position="57"/>
    </location>
</feature>
<dbReference type="AlphaFoldDB" id="A0A9D1IDV0"/>
<feature type="transmembrane region" description="Helical" evidence="8">
    <location>
        <begin position="12"/>
        <end position="29"/>
    </location>
</feature>
<protein>
    <submittedName>
        <fullName evidence="9">ABC transporter permease</fullName>
    </submittedName>
</protein>
<evidence type="ECO:0000256" key="7">
    <source>
        <dbReference type="ARBA" id="ARBA00023136"/>
    </source>
</evidence>
<evidence type="ECO:0000256" key="4">
    <source>
        <dbReference type="ARBA" id="ARBA00022519"/>
    </source>
</evidence>
<feature type="transmembrane region" description="Helical" evidence="8">
    <location>
        <begin position="93"/>
        <end position="117"/>
    </location>
</feature>
<feature type="transmembrane region" description="Helical" evidence="8">
    <location>
        <begin position="69"/>
        <end position="87"/>
    </location>
</feature>
<dbReference type="InterPro" id="IPR001851">
    <property type="entry name" value="ABC_transp_permease"/>
</dbReference>
<name>A0A9D1IDV0_9FIRM</name>
<accession>A0A9D1IDV0</accession>
<feature type="transmembrane region" description="Helical" evidence="8">
    <location>
        <begin position="278"/>
        <end position="297"/>
    </location>
</feature>
<dbReference type="Proteomes" id="UP000824072">
    <property type="component" value="Unassembled WGS sequence"/>
</dbReference>
<dbReference type="Pfam" id="PF02653">
    <property type="entry name" value="BPD_transp_2"/>
    <property type="match status" value="1"/>
</dbReference>
<evidence type="ECO:0000256" key="8">
    <source>
        <dbReference type="SAM" id="Phobius"/>
    </source>
</evidence>
<feature type="transmembrane region" description="Helical" evidence="8">
    <location>
        <begin position="224"/>
        <end position="247"/>
    </location>
</feature>
<comment type="caution">
    <text evidence="9">The sequence shown here is derived from an EMBL/GenBank/DDBJ whole genome shotgun (WGS) entry which is preliminary data.</text>
</comment>
<proteinExistence type="predicted"/>
<gene>
    <name evidence="9" type="ORF">IAB02_05750</name>
</gene>
<feature type="transmembrane region" description="Helical" evidence="8">
    <location>
        <begin position="303"/>
        <end position="322"/>
    </location>
</feature>
<dbReference type="PANTHER" id="PTHR32196:SF21">
    <property type="entry name" value="ABC TRANSPORTER PERMEASE PROTEIN YPHD-RELATED"/>
    <property type="match status" value="1"/>
</dbReference>
<evidence type="ECO:0000256" key="1">
    <source>
        <dbReference type="ARBA" id="ARBA00004651"/>
    </source>
</evidence>
<dbReference type="CDD" id="cd06579">
    <property type="entry name" value="TM_PBP1_transp_AraH_like"/>
    <property type="match status" value="1"/>
</dbReference>
<evidence type="ECO:0000313" key="10">
    <source>
        <dbReference type="Proteomes" id="UP000824072"/>
    </source>
</evidence>
<organism evidence="9 10">
    <name type="scientific">Candidatus Pullichristensenella excrementigallinarum</name>
    <dbReference type="NCBI Taxonomy" id="2840907"/>
    <lineage>
        <taxon>Bacteria</taxon>
        <taxon>Bacillati</taxon>
        <taxon>Bacillota</taxon>
        <taxon>Clostridia</taxon>
        <taxon>Candidatus Pullichristensenella</taxon>
    </lineage>
</organism>